<evidence type="ECO:0000256" key="5">
    <source>
        <dbReference type="SAM" id="Phobius"/>
    </source>
</evidence>
<keyword evidence="3 5" id="KW-1133">Transmembrane helix</keyword>
<dbReference type="GO" id="GO:0032259">
    <property type="term" value="P:methylation"/>
    <property type="evidence" value="ECO:0007669"/>
    <property type="project" value="UniProtKB-KW"/>
</dbReference>
<dbReference type="InterPro" id="IPR007318">
    <property type="entry name" value="Phopholipid_MeTrfase"/>
</dbReference>
<keyword evidence="7" id="KW-1185">Reference proteome</keyword>
<keyword evidence="2 5" id="KW-0812">Transmembrane</keyword>
<dbReference type="AlphaFoldDB" id="A0A1I4E456"/>
<keyword evidence="6" id="KW-0489">Methyltransferase</keyword>
<evidence type="ECO:0000256" key="2">
    <source>
        <dbReference type="ARBA" id="ARBA00022692"/>
    </source>
</evidence>
<evidence type="ECO:0000313" key="7">
    <source>
        <dbReference type="Proteomes" id="UP000198851"/>
    </source>
</evidence>
<keyword evidence="6" id="KW-0808">Transferase</keyword>
<reference evidence="7" key="1">
    <citation type="submission" date="2016-10" db="EMBL/GenBank/DDBJ databases">
        <authorList>
            <person name="Varghese N."/>
            <person name="Submissions S."/>
        </authorList>
    </citation>
    <scope>NUCLEOTIDE SEQUENCE [LARGE SCALE GENOMIC DNA]</scope>
    <source>
        <strain evidence="7">DSM 28453</strain>
    </source>
</reference>
<feature type="transmembrane region" description="Helical" evidence="5">
    <location>
        <begin position="98"/>
        <end position="115"/>
    </location>
</feature>
<protein>
    <submittedName>
        <fullName evidence="6">Phospholipid methyltransferase</fullName>
    </submittedName>
</protein>
<proteinExistence type="predicted"/>
<feature type="transmembrane region" description="Helical" evidence="5">
    <location>
        <begin position="58"/>
        <end position="78"/>
    </location>
</feature>
<dbReference type="RefSeq" id="WP_093323612.1">
    <property type="nucleotide sequence ID" value="NZ_FOSZ01000004.1"/>
</dbReference>
<feature type="transmembrane region" description="Helical" evidence="5">
    <location>
        <begin position="21"/>
        <end position="38"/>
    </location>
</feature>
<sequence>MSKLTDIRARSTWRDILEGQPQHMGLALLLAAGAFAWLSSDDTAPRVLFLTATEWAKLSILLAIFHQVVVAVVFRLQLHRGLLTRMFGARDLEIWTKIFLPFLVARPITIILTGWADDTSLNEPRGLEWVIGLALVALAGWVMHSVSKHFTIRRAVGGDHFRDEIAELPMVREGAFRFTSNAMYGLAFFGMWGIALLFDSWNALVVAFFQHCYIWVHWYCTEQPDMEWLYGDR</sequence>
<feature type="transmembrane region" description="Helical" evidence="5">
    <location>
        <begin position="127"/>
        <end position="144"/>
    </location>
</feature>
<name>A0A1I4E456_9RHOB</name>
<evidence type="ECO:0000313" key="6">
    <source>
        <dbReference type="EMBL" id="SFL00604.1"/>
    </source>
</evidence>
<dbReference type="Proteomes" id="UP000198851">
    <property type="component" value="Unassembled WGS sequence"/>
</dbReference>
<dbReference type="GO" id="GO:0012505">
    <property type="term" value="C:endomembrane system"/>
    <property type="evidence" value="ECO:0007669"/>
    <property type="project" value="UniProtKB-SubCell"/>
</dbReference>
<accession>A0A1I4E456</accession>
<dbReference type="STRING" id="1280847.SAMN04488036_1049"/>
<keyword evidence="4 5" id="KW-0472">Membrane</keyword>
<dbReference type="Gene3D" id="1.20.120.1630">
    <property type="match status" value="1"/>
</dbReference>
<evidence type="ECO:0000256" key="1">
    <source>
        <dbReference type="ARBA" id="ARBA00004127"/>
    </source>
</evidence>
<dbReference type="EMBL" id="FOSZ01000004">
    <property type="protein sequence ID" value="SFL00604.1"/>
    <property type="molecule type" value="Genomic_DNA"/>
</dbReference>
<evidence type="ECO:0000256" key="4">
    <source>
        <dbReference type="ARBA" id="ARBA00023136"/>
    </source>
</evidence>
<dbReference type="GO" id="GO:0008168">
    <property type="term" value="F:methyltransferase activity"/>
    <property type="evidence" value="ECO:0007669"/>
    <property type="project" value="UniProtKB-KW"/>
</dbReference>
<gene>
    <name evidence="6" type="ORF">SAMN04488036_1049</name>
</gene>
<dbReference type="Pfam" id="PF04191">
    <property type="entry name" value="PEMT"/>
    <property type="match status" value="1"/>
</dbReference>
<dbReference type="OrthoDB" id="1550992at2"/>
<organism evidence="6 7">
    <name type="scientific">Shimia haliotis</name>
    <dbReference type="NCBI Taxonomy" id="1280847"/>
    <lineage>
        <taxon>Bacteria</taxon>
        <taxon>Pseudomonadati</taxon>
        <taxon>Pseudomonadota</taxon>
        <taxon>Alphaproteobacteria</taxon>
        <taxon>Rhodobacterales</taxon>
        <taxon>Roseobacteraceae</taxon>
    </lineage>
</organism>
<comment type="subcellular location">
    <subcellularLocation>
        <location evidence="1">Endomembrane system</location>
        <topology evidence="1">Multi-pass membrane protein</topology>
    </subcellularLocation>
</comment>
<evidence type="ECO:0000256" key="3">
    <source>
        <dbReference type="ARBA" id="ARBA00022989"/>
    </source>
</evidence>